<keyword evidence="2" id="KW-0732">Signal</keyword>
<dbReference type="AlphaFoldDB" id="A0A843X775"/>
<feature type="chain" id="PRO_5032547867" description="Secreted protein" evidence="2">
    <location>
        <begin position="25"/>
        <end position="176"/>
    </location>
</feature>
<evidence type="ECO:0000313" key="3">
    <source>
        <dbReference type="EMBL" id="MQM13290.1"/>
    </source>
</evidence>
<proteinExistence type="predicted"/>
<accession>A0A843X775</accession>
<name>A0A843X775_COLES</name>
<comment type="caution">
    <text evidence="3">The sequence shown here is derived from an EMBL/GenBank/DDBJ whole genome shotgun (WGS) entry which is preliminary data.</text>
</comment>
<organism evidence="3 4">
    <name type="scientific">Colocasia esculenta</name>
    <name type="common">Wild taro</name>
    <name type="synonym">Arum esculentum</name>
    <dbReference type="NCBI Taxonomy" id="4460"/>
    <lineage>
        <taxon>Eukaryota</taxon>
        <taxon>Viridiplantae</taxon>
        <taxon>Streptophyta</taxon>
        <taxon>Embryophyta</taxon>
        <taxon>Tracheophyta</taxon>
        <taxon>Spermatophyta</taxon>
        <taxon>Magnoliopsida</taxon>
        <taxon>Liliopsida</taxon>
        <taxon>Araceae</taxon>
        <taxon>Aroideae</taxon>
        <taxon>Colocasieae</taxon>
        <taxon>Colocasia</taxon>
    </lineage>
</organism>
<feature type="signal peptide" evidence="2">
    <location>
        <begin position="1"/>
        <end position="24"/>
    </location>
</feature>
<keyword evidence="1" id="KW-0472">Membrane</keyword>
<evidence type="ECO:0008006" key="5">
    <source>
        <dbReference type="Google" id="ProtNLM"/>
    </source>
</evidence>
<dbReference type="EMBL" id="NMUH01005635">
    <property type="protein sequence ID" value="MQM13290.1"/>
    <property type="molecule type" value="Genomic_DNA"/>
</dbReference>
<evidence type="ECO:0000256" key="2">
    <source>
        <dbReference type="SAM" id="SignalP"/>
    </source>
</evidence>
<feature type="transmembrane region" description="Helical" evidence="1">
    <location>
        <begin position="104"/>
        <end position="129"/>
    </location>
</feature>
<gene>
    <name evidence="3" type="ORF">Taro_046212</name>
</gene>
<keyword evidence="1" id="KW-0812">Transmembrane</keyword>
<keyword evidence="4" id="KW-1185">Reference proteome</keyword>
<sequence length="176" mass="19383">MVATLMGIATVLVSLLAATSRSGGHRFKTEGAPHFPLSPLFTPSPLSRVLSLVSRCSPSLVVLVLRRGRAVCAGRVLGLSGAGRRHSFLREGPNGVFLHMEVGILAPLALSMPPSPLWIVFLVGLRVWLRPPRQCRDQVERRDKIATARCIVTSIERQVLVFPVSVFILLYPWHLY</sequence>
<keyword evidence="1" id="KW-1133">Transmembrane helix</keyword>
<reference evidence="3" key="1">
    <citation type="submission" date="2017-07" db="EMBL/GenBank/DDBJ databases">
        <title>Taro Niue Genome Assembly and Annotation.</title>
        <authorList>
            <person name="Atibalentja N."/>
            <person name="Keating K."/>
            <person name="Fields C.J."/>
        </authorList>
    </citation>
    <scope>NUCLEOTIDE SEQUENCE</scope>
    <source>
        <strain evidence="3">Niue_2</strain>
        <tissue evidence="3">Leaf</tissue>
    </source>
</reference>
<evidence type="ECO:0000313" key="4">
    <source>
        <dbReference type="Proteomes" id="UP000652761"/>
    </source>
</evidence>
<dbReference type="Proteomes" id="UP000652761">
    <property type="component" value="Unassembled WGS sequence"/>
</dbReference>
<evidence type="ECO:0000256" key="1">
    <source>
        <dbReference type="SAM" id="Phobius"/>
    </source>
</evidence>
<feature type="transmembrane region" description="Helical" evidence="1">
    <location>
        <begin position="150"/>
        <end position="173"/>
    </location>
</feature>
<protein>
    <recommendedName>
        <fullName evidence="5">Secreted protein</fullName>
    </recommendedName>
</protein>